<accession>G8YE50</accession>
<protein>
    <submittedName>
        <fullName evidence="4">Piso0_002105 protein</fullName>
    </submittedName>
</protein>
<dbReference type="AlphaFoldDB" id="G8YE50"/>
<dbReference type="InParanoid" id="G8YE50"/>
<dbReference type="OMA" id="ETRYCCH"/>
<feature type="chain" id="PRO_5013152875" evidence="3">
    <location>
        <begin position="16"/>
        <end position="715"/>
    </location>
</feature>
<dbReference type="Gene3D" id="3.60.21.10">
    <property type="match status" value="1"/>
</dbReference>
<dbReference type="PANTHER" id="PTHR10340">
    <property type="entry name" value="SPHINGOMYELIN PHOSPHODIESTERASE"/>
    <property type="match status" value="1"/>
</dbReference>
<dbReference type="PANTHER" id="PTHR10340:SF27">
    <property type="entry name" value="ACL091CP"/>
    <property type="match status" value="1"/>
</dbReference>
<evidence type="ECO:0000256" key="1">
    <source>
        <dbReference type="ARBA" id="ARBA00022801"/>
    </source>
</evidence>
<dbReference type="eggNOG" id="KOG3770">
    <property type="taxonomic scope" value="Eukaryota"/>
</dbReference>
<organism evidence="4 5">
    <name type="scientific">Pichia sorbitophila (strain ATCC MYA-4447 / BCRC 22081 / CBS 7064 / NBRC 10061 / NRRL Y-12695)</name>
    <name type="common">Hybrid yeast</name>
    <dbReference type="NCBI Taxonomy" id="559304"/>
    <lineage>
        <taxon>Eukaryota</taxon>
        <taxon>Fungi</taxon>
        <taxon>Dikarya</taxon>
        <taxon>Ascomycota</taxon>
        <taxon>Saccharomycotina</taxon>
        <taxon>Pichiomycetes</taxon>
        <taxon>Debaryomycetaceae</taxon>
        <taxon>Millerozyma</taxon>
    </lineage>
</organism>
<sequence>MKLTTVLAIAGLAASQAIVEVPPIQRALEARHKEENLMDGIFYSLSNDDKKIVDKHLKNLRNLHGDKCDRCKTRLWYAREGISEHPDKEHLMSLALFQNCVEENHNKERKCDNVDFFVNTGKDLSASKSTFHKSGTKDSPAVNFYDNDFLHMIKNFNMSSNMDMEYYCHYKESACDLPKTPDVEELFKLSSRWPAKQQKHNSEPVYSKSSKKTFNVLHISDSHNELRYEIGTEANCSHGLCCLPEKYNKHSRGKHYNFTEGFSELEPARAGSDSPMKYSFYPRAKYNDGKYDKGSYYDYPEEHGYNSVVLPATTFGSYRCDAPVVLFNNTLLDIAKSIPSRKFEFALFTGDLVDHDADHCTPEVTKYAELSAFEIMRDYLGNMTIFPTLGNHDTFPYGQLSPIKYSFNNSYDWNQDIMNTLWTKYGWLSKNASEEEEKIRHHYAGFSVETDRGLKIISLNSNAYYQKNLWAYINLVEEFDPFDQWQFLIDELVKSESKDQRVWIMAHIPTGISDAIPIHAEIFNKIVERFSPYTIANIFFGHTHMDQFHILYKANSSKDVSDIINMAWVTHSITPQNNHNPSWRYYEVEEETFNVINSYNYYTNLNDTFTNGGDEPKWNFEYSARETYDKKKTWPTDAPLNATFWHKYVASNLRNSSDIAINQEYMGLQYRLSPFVPNCTDGTMVSDECYAGNWCDVSARTGEEYKECKKSYRKH</sequence>
<evidence type="ECO:0000313" key="4">
    <source>
        <dbReference type="EMBL" id="CCE81449.1"/>
    </source>
</evidence>
<proteinExistence type="predicted"/>
<keyword evidence="5" id="KW-1185">Reference proteome</keyword>
<keyword evidence="1" id="KW-0378">Hydrolase</keyword>
<dbReference type="InterPro" id="IPR029052">
    <property type="entry name" value="Metallo-depent_PP-like"/>
</dbReference>
<evidence type="ECO:0000256" key="3">
    <source>
        <dbReference type="SAM" id="SignalP"/>
    </source>
</evidence>
<name>G8YE50_PICSO</name>
<dbReference type="STRING" id="559304.G8YE50"/>
<evidence type="ECO:0000313" key="5">
    <source>
        <dbReference type="Proteomes" id="UP000005222"/>
    </source>
</evidence>
<dbReference type="InterPro" id="IPR041805">
    <property type="entry name" value="ASMase/PPN1_MPP"/>
</dbReference>
<dbReference type="HOGENOM" id="CLU_014743_2_0_1"/>
<dbReference type="Proteomes" id="UP000005222">
    <property type="component" value="Chromosome I"/>
</dbReference>
<dbReference type="EMBL" id="FO082051">
    <property type="protein sequence ID" value="CCE81449.1"/>
    <property type="molecule type" value="Genomic_DNA"/>
</dbReference>
<dbReference type="OrthoDB" id="282973at2759"/>
<evidence type="ECO:0000256" key="2">
    <source>
        <dbReference type="ARBA" id="ARBA00023180"/>
    </source>
</evidence>
<reference evidence="4 5" key="1">
    <citation type="journal article" date="2012" name="G3 (Bethesda)">
        <title>Pichia sorbitophila, an interspecies yeast hybrid reveals early steps of genome resolution following polyploidization.</title>
        <authorList>
            <person name="Leh Louis V."/>
            <person name="Despons L."/>
            <person name="Friedrich A."/>
            <person name="Martin T."/>
            <person name="Durrens P."/>
            <person name="Casaregola S."/>
            <person name="Neuveglise C."/>
            <person name="Fairhead C."/>
            <person name="Marck C."/>
            <person name="Cruz J.A."/>
            <person name="Straub M.L."/>
            <person name="Kugler V."/>
            <person name="Sacerdot C."/>
            <person name="Uzunov Z."/>
            <person name="Thierry A."/>
            <person name="Weiss S."/>
            <person name="Bleykasten C."/>
            <person name="De Montigny J."/>
            <person name="Jacques N."/>
            <person name="Jung P."/>
            <person name="Lemaire M."/>
            <person name="Mallet S."/>
            <person name="Morel G."/>
            <person name="Richard G.F."/>
            <person name="Sarkar A."/>
            <person name="Savel G."/>
            <person name="Schacherer J."/>
            <person name="Seret M.L."/>
            <person name="Talla E."/>
            <person name="Samson G."/>
            <person name="Jubin C."/>
            <person name="Poulain J."/>
            <person name="Vacherie B."/>
            <person name="Barbe V."/>
            <person name="Pelletier E."/>
            <person name="Sherman D.J."/>
            <person name="Westhof E."/>
            <person name="Weissenbach J."/>
            <person name="Baret P.V."/>
            <person name="Wincker P."/>
            <person name="Gaillardin C."/>
            <person name="Dujon B."/>
            <person name="Souciet J.L."/>
        </authorList>
    </citation>
    <scope>NUCLEOTIDE SEQUENCE [LARGE SCALE GENOMIC DNA]</scope>
    <source>
        <strain evidence="5">ATCC MYA-4447 / BCRC 22081 / CBS 7064 / NBRC 10061 / NRRL Y-12695</strain>
    </source>
</reference>
<keyword evidence="3" id="KW-0732">Signal</keyword>
<dbReference type="CDD" id="cd00842">
    <property type="entry name" value="MPP_ASMase"/>
    <property type="match status" value="1"/>
</dbReference>
<dbReference type="GO" id="GO:0008081">
    <property type="term" value="F:phosphoric diester hydrolase activity"/>
    <property type="evidence" value="ECO:0007669"/>
    <property type="project" value="TreeGrafter"/>
</dbReference>
<gene>
    <name evidence="4" type="primary">Piso0_002105</name>
    <name evidence="4" type="ORF">GNLVRS01_PISO0I03000g</name>
</gene>
<keyword evidence="2" id="KW-0325">Glycoprotein</keyword>
<feature type="signal peptide" evidence="3">
    <location>
        <begin position="1"/>
        <end position="15"/>
    </location>
</feature>
<dbReference type="SUPFAM" id="SSF56300">
    <property type="entry name" value="Metallo-dependent phosphatases"/>
    <property type="match status" value="1"/>
</dbReference>